<accession>A0A1M6JEN2</accession>
<protein>
    <recommendedName>
        <fullName evidence="4">DUF2325 domain-containing protein</fullName>
    </recommendedName>
</protein>
<dbReference type="AlphaFoldDB" id="A0A1M6JEN2"/>
<dbReference type="InterPro" id="IPR016772">
    <property type="entry name" value="UCP020408"/>
</dbReference>
<dbReference type="STRING" id="1121432.SAMN02745219_02591"/>
<evidence type="ECO:0000313" key="3">
    <source>
        <dbReference type="Proteomes" id="UP000184529"/>
    </source>
</evidence>
<dbReference type="Proteomes" id="UP000184529">
    <property type="component" value="Unassembled WGS sequence"/>
</dbReference>
<dbReference type="OrthoDB" id="5324142at2"/>
<proteinExistence type="inferred from homology"/>
<keyword evidence="3" id="KW-1185">Reference proteome</keyword>
<evidence type="ECO:0000256" key="1">
    <source>
        <dbReference type="ARBA" id="ARBA00007189"/>
    </source>
</evidence>
<comment type="similarity">
    <text evidence="1">Belongs to the UPF0751 family.</text>
</comment>
<dbReference type="EMBL" id="FQZM01000035">
    <property type="protein sequence ID" value="SHJ45169.1"/>
    <property type="molecule type" value="Genomic_DNA"/>
</dbReference>
<sequence>MRCLIVGTDRLGAAPAILRQKFGVREIVHWDGRRKKLPESFPRGTGLVVVYTGFVNHTLMHRVRELARKAGIKVVWLKRGLSELEVLSSAG</sequence>
<organism evidence="2 3">
    <name type="scientific">Desulfofundulus thermosubterraneus DSM 16057</name>
    <dbReference type="NCBI Taxonomy" id="1121432"/>
    <lineage>
        <taxon>Bacteria</taxon>
        <taxon>Bacillati</taxon>
        <taxon>Bacillota</taxon>
        <taxon>Clostridia</taxon>
        <taxon>Eubacteriales</taxon>
        <taxon>Peptococcaceae</taxon>
        <taxon>Desulfofundulus</taxon>
    </lineage>
</organism>
<gene>
    <name evidence="2" type="ORF">SAMN02745219_02591</name>
</gene>
<name>A0A1M6JEN2_9FIRM</name>
<dbReference type="Pfam" id="PF10087">
    <property type="entry name" value="DUF2325"/>
    <property type="match status" value="1"/>
</dbReference>
<evidence type="ECO:0000313" key="2">
    <source>
        <dbReference type="EMBL" id="SHJ45169.1"/>
    </source>
</evidence>
<reference evidence="3" key="1">
    <citation type="submission" date="2016-11" db="EMBL/GenBank/DDBJ databases">
        <authorList>
            <person name="Varghese N."/>
            <person name="Submissions S."/>
        </authorList>
    </citation>
    <scope>NUCLEOTIDE SEQUENCE [LARGE SCALE GENOMIC DNA]</scope>
    <source>
        <strain evidence="3">DSM 16057</strain>
    </source>
</reference>
<dbReference type="RefSeq" id="WP_072870201.1">
    <property type="nucleotide sequence ID" value="NZ_FQZM01000035.1"/>
</dbReference>
<evidence type="ECO:0008006" key="4">
    <source>
        <dbReference type="Google" id="ProtNLM"/>
    </source>
</evidence>